<gene>
    <name evidence="1" type="ORF">IQ276_28220</name>
</gene>
<proteinExistence type="predicted"/>
<reference evidence="1" key="1">
    <citation type="submission" date="2020-10" db="EMBL/GenBank/DDBJ databases">
        <authorList>
            <person name="Castelo-Branco R."/>
            <person name="Eusebio N."/>
            <person name="Adriana R."/>
            <person name="Vieira A."/>
            <person name="Brugerolle De Fraissinette N."/>
            <person name="Rezende De Castro R."/>
            <person name="Schneider M.P."/>
            <person name="Vasconcelos V."/>
            <person name="Leao P.N."/>
        </authorList>
    </citation>
    <scope>NUCLEOTIDE SEQUENCE</scope>
    <source>
        <strain evidence="1">LEGE 12446</strain>
    </source>
</reference>
<accession>A0A8J6ZS97</accession>
<dbReference type="AlphaFoldDB" id="A0A8J6ZS97"/>
<dbReference type="EMBL" id="JADEXS010000547">
    <property type="protein sequence ID" value="MBE9026165.1"/>
    <property type="molecule type" value="Genomic_DNA"/>
</dbReference>
<dbReference type="RefSeq" id="WP_193921751.1">
    <property type="nucleotide sequence ID" value="NZ_JADEXS020000001.1"/>
</dbReference>
<keyword evidence="2" id="KW-1185">Reference proteome</keyword>
<organism evidence="1 2">
    <name type="scientific">Desmonostoc muscorum LEGE 12446</name>
    <dbReference type="NCBI Taxonomy" id="1828758"/>
    <lineage>
        <taxon>Bacteria</taxon>
        <taxon>Bacillati</taxon>
        <taxon>Cyanobacteriota</taxon>
        <taxon>Cyanophyceae</taxon>
        <taxon>Nostocales</taxon>
        <taxon>Nostocaceae</taxon>
        <taxon>Desmonostoc</taxon>
    </lineage>
</organism>
<comment type="caution">
    <text evidence="1">The sequence shown here is derived from an EMBL/GenBank/DDBJ whole genome shotgun (WGS) entry which is preliminary data.</text>
</comment>
<protein>
    <submittedName>
        <fullName evidence="1">Uncharacterized protein</fullName>
    </submittedName>
</protein>
<dbReference type="Proteomes" id="UP000622533">
    <property type="component" value="Unassembled WGS sequence"/>
</dbReference>
<evidence type="ECO:0000313" key="2">
    <source>
        <dbReference type="Proteomes" id="UP000622533"/>
    </source>
</evidence>
<name>A0A8J6ZS97_DESMC</name>
<evidence type="ECO:0000313" key="1">
    <source>
        <dbReference type="EMBL" id="MBE9026165.1"/>
    </source>
</evidence>
<sequence>MRIDSHQAEAGVIQTVTPKEAKAVVLRFLQLFFQTKTLCGTVKTAVPTDISF</sequence>